<comment type="caution">
    <text evidence="1">The sequence shown here is derived from an EMBL/GenBank/DDBJ whole genome shotgun (WGS) entry which is preliminary data.</text>
</comment>
<sequence>MMYMVYWTMVEGERCTPHEKLFETTEMVAAMQYMETLRKRQREGEGVRFITMCSEHPDLVGHPGVDVTGPDYNWKKRRR</sequence>
<protein>
    <submittedName>
        <fullName evidence="1">Uncharacterized protein</fullName>
    </submittedName>
</protein>
<dbReference type="EMBL" id="JAHYBX010000001">
    <property type="protein sequence ID" value="MCA1854395.1"/>
    <property type="molecule type" value="Genomic_DNA"/>
</dbReference>
<organism evidence="1 2">
    <name type="scientific">Massilia hydrophila</name>
    <dbReference type="NCBI Taxonomy" id="3044279"/>
    <lineage>
        <taxon>Bacteria</taxon>
        <taxon>Pseudomonadati</taxon>
        <taxon>Pseudomonadota</taxon>
        <taxon>Betaproteobacteria</taxon>
        <taxon>Burkholderiales</taxon>
        <taxon>Oxalobacteraceae</taxon>
        <taxon>Telluria group</taxon>
        <taxon>Massilia</taxon>
    </lineage>
</organism>
<dbReference type="Proteomes" id="UP001198602">
    <property type="component" value="Unassembled WGS sequence"/>
</dbReference>
<proteinExistence type="predicted"/>
<dbReference type="RefSeq" id="WP_225236873.1">
    <property type="nucleotide sequence ID" value="NZ_JAHYBX010000001.1"/>
</dbReference>
<keyword evidence="2" id="KW-1185">Reference proteome</keyword>
<evidence type="ECO:0000313" key="1">
    <source>
        <dbReference type="EMBL" id="MCA1854395.1"/>
    </source>
</evidence>
<gene>
    <name evidence="1" type="ORF">LE190_00435</name>
</gene>
<reference evidence="1 2" key="1">
    <citation type="submission" date="2021-07" db="EMBL/GenBank/DDBJ databases">
        <title>Characterization of Violacein-producing bacteria and related species.</title>
        <authorList>
            <person name="Wilson H.S."/>
            <person name="De Leon M.E."/>
        </authorList>
    </citation>
    <scope>NUCLEOTIDE SEQUENCE [LARGE SCALE GENOMIC DNA]</scope>
    <source>
        <strain evidence="1 2">HSC-2F05</strain>
    </source>
</reference>
<accession>A0ABS7Y402</accession>
<name>A0ABS7Y402_9BURK</name>
<evidence type="ECO:0000313" key="2">
    <source>
        <dbReference type="Proteomes" id="UP001198602"/>
    </source>
</evidence>